<keyword evidence="7" id="KW-0813">Transport</keyword>
<evidence type="ECO:0000256" key="2">
    <source>
        <dbReference type="ARBA" id="ARBA00010482"/>
    </source>
</evidence>
<feature type="transmembrane region" description="Helical" evidence="7">
    <location>
        <begin position="272"/>
        <end position="296"/>
    </location>
</feature>
<keyword evidence="5 7" id="KW-0472">Membrane</keyword>
<comment type="subcellular location">
    <subcellularLocation>
        <location evidence="7">Cell membrane</location>
        <topology evidence="7">Multi-pass membrane protein</topology>
    </subcellularLocation>
    <subcellularLocation>
        <location evidence="7">Cytoplasmic vesicle</location>
        <location evidence="7">Secretory vesicle membrane</location>
        <topology evidence="7">Multi-pass membrane protein</topology>
    </subcellularLocation>
</comment>
<organism evidence="9 10">
    <name type="scientific">Populus deltoides</name>
    <name type="common">Eastern poplar</name>
    <name type="synonym">Eastern cottonwood</name>
    <dbReference type="NCBI Taxonomy" id="3696"/>
    <lineage>
        <taxon>Eukaryota</taxon>
        <taxon>Viridiplantae</taxon>
        <taxon>Streptophyta</taxon>
        <taxon>Embryophyta</taxon>
        <taxon>Tracheophyta</taxon>
        <taxon>Spermatophyta</taxon>
        <taxon>Magnoliopsida</taxon>
        <taxon>eudicotyledons</taxon>
        <taxon>Gunneridae</taxon>
        <taxon>Pentapetalae</taxon>
        <taxon>rosids</taxon>
        <taxon>fabids</taxon>
        <taxon>Malpighiales</taxon>
        <taxon>Salicaceae</taxon>
        <taxon>Saliceae</taxon>
        <taxon>Populus</taxon>
    </lineage>
</organism>
<dbReference type="GO" id="GO:0030658">
    <property type="term" value="C:transport vesicle membrane"/>
    <property type="evidence" value="ECO:0007669"/>
    <property type="project" value="UniProtKB-SubCell"/>
</dbReference>
<dbReference type="PANTHER" id="PTHR10687:SF2">
    <property type="entry name" value="SECRETORY CARRIER-ASSOCIATED MEMBRANE PROTEIN"/>
    <property type="match status" value="1"/>
</dbReference>
<evidence type="ECO:0000256" key="8">
    <source>
        <dbReference type="SAM" id="MobiDB-lite"/>
    </source>
</evidence>
<dbReference type="PANTHER" id="PTHR10687">
    <property type="entry name" value="SECRETORY CARRIER-ASSOCIATED MEMBRANE PROTEIN SCAMP"/>
    <property type="match status" value="1"/>
</dbReference>
<evidence type="ECO:0000256" key="7">
    <source>
        <dbReference type="RuleBase" id="RU363122"/>
    </source>
</evidence>
<dbReference type="Pfam" id="PF04144">
    <property type="entry name" value="SCAMP"/>
    <property type="match status" value="1"/>
</dbReference>
<evidence type="ECO:0000256" key="3">
    <source>
        <dbReference type="ARBA" id="ARBA00022692"/>
    </source>
</evidence>
<dbReference type="EMBL" id="JACEGQ020000003">
    <property type="protein sequence ID" value="KAH8513816.1"/>
    <property type="molecule type" value="Genomic_DNA"/>
</dbReference>
<name>A0A8T2Z974_POPDE</name>
<keyword evidence="6 7" id="KW-0968">Cytoplasmic vesicle</keyword>
<evidence type="ECO:0000313" key="9">
    <source>
        <dbReference type="EMBL" id="KAH8513816.1"/>
    </source>
</evidence>
<dbReference type="GO" id="GO:0032588">
    <property type="term" value="C:trans-Golgi network membrane"/>
    <property type="evidence" value="ECO:0007669"/>
    <property type="project" value="TreeGrafter"/>
</dbReference>
<evidence type="ECO:0000256" key="4">
    <source>
        <dbReference type="ARBA" id="ARBA00022989"/>
    </source>
</evidence>
<feature type="region of interest" description="Disordered" evidence="8">
    <location>
        <begin position="1"/>
        <end position="31"/>
    </location>
</feature>
<dbReference type="GO" id="GO:0005886">
    <property type="term" value="C:plasma membrane"/>
    <property type="evidence" value="ECO:0007669"/>
    <property type="project" value="UniProtKB-SubCell"/>
</dbReference>
<feature type="transmembrane region" description="Helical" evidence="7">
    <location>
        <begin position="161"/>
        <end position="188"/>
    </location>
</feature>
<evidence type="ECO:0000256" key="6">
    <source>
        <dbReference type="ARBA" id="ARBA00023329"/>
    </source>
</evidence>
<evidence type="ECO:0000256" key="5">
    <source>
        <dbReference type="ARBA" id="ARBA00023136"/>
    </source>
</evidence>
<dbReference type="AlphaFoldDB" id="A0A8T2Z974"/>
<evidence type="ECO:0000313" key="10">
    <source>
        <dbReference type="Proteomes" id="UP000807159"/>
    </source>
</evidence>
<comment type="function">
    <text evidence="1 7">Probably involved in membrane trafficking.</text>
</comment>
<dbReference type="Proteomes" id="UP000807159">
    <property type="component" value="Chromosome 3"/>
</dbReference>
<comment type="similarity">
    <text evidence="2 7">Belongs to the SCAMP family.</text>
</comment>
<reference evidence="9" key="1">
    <citation type="journal article" date="2021" name="J. Hered.">
        <title>Genome Assembly of Salicaceae Populus deltoides (Eastern Cottonwood) I-69 Based on Nanopore Sequencing and Hi-C Technologies.</title>
        <authorList>
            <person name="Bai S."/>
            <person name="Wu H."/>
            <person name="Zhang J."/>
            <person name="Pan Z."/>
            <person name="Zhao W."/>
            <person name="Li Z."/>
            <person name="Tong C."/>
        </authorList>
    </citation>
    <scope>NUCLEOTIDE SEQUENCE</scope>
    <source>
        <tissue evidence="9">Leaf</tissue>
    </source>
</reference>
<gene>
    <name evidence="9" type="ORF">H0E87_006901</name>
</gene>
<feature type="transmembrane region" description="Helical" evidence="7">
    <location>
        <begin position="194"/>
        <end position="216"/>
    </location>
</feature>
<feature type="transmembrane region" description="Helical" evidence="7">
    <location>
        <begin position="228"/>
        <end position="252"/>
    </location>
</feature>
<dbReference type="GO" id="GO:0055038">
    <property type="term" value="C:recycling endosome membrane"/>
    <property type="evidence" value="ECO:0007669"/>
    <property type="project" value="TreeGrafter"/>
</dbReference>
<accession>A0A8T2Z974</accession>
<proteinExistence type="inferred from homology"/>
<protein>
    <recommendedName>
        <fullName evidence="7">Secretory carrier-associated membrane protein</fullName>
        <shortName evidence="7">Secretory carrier membrane protein</shortName>
    </recommendedName>
</protein>
<evidence type="ECO:0000256" key="1">
    <source>
        <dbReference type="ARBA" id="ARBA00004003"/>
    </source>
</evidence>
<keyword evidence="3 7" id="KW-0812">Transmembrane</keyword>
<keyword evidence="4 7" id="KW-1133">Transmembrane helix</keyword>
<dbReference type="GO" id="GO:0015031">
    <property type="term" value="P:protein transport"/>
    <property type="evidence" value="ECO:0007669"/>
    <property type="project" value="InterPro"/>
</dbReference>
<comment type="caution">
    <text evidence="9">The sequence shown here is derived from an EMBL/GenBank/DDBJ whole genome shotgun (WGS) entry which is preliminary data.</text>
</comment>
<dbReference type="InterPro" id="IPR007273">
    <property type="entry name" value="SCAMP"/>
</dbReference>
<keyword evidence="7" id="KW-1003">Cell membrane</keyword>
<sequence length="406" mass="45576">MSRYNSDPNPFDEEEEVNPFSKGAVAPASKARIPPLGHEAMGFGHNDATVDIPLDTMNDSKKKGKDLASWEADLKRREKEIKRREDAVAKSKDYNLQNIFLLESYIYGFVERLFLTQFFFSILHGISAGITPNDKNWPPFFPIIHHDIANEIPIHAQRIQYLAFASWLGIVLCLVFNVIAVTVCWIRGGGVKIFFLAIIYALMGCPLSYVLWYRPLYRAMRTDSALKFSWFFVFYLIHIGFCIFAAIAPPIVFHGKSLTGILPAVDVFSDHVLVGIFYLVGFGLFCLESLLSLWVLQGEQVRDNVGLELGYSFSSVAASHFSGWEHYIPKITDILCSASIWKEEMSLVLINKPIALVKLQGACLLNELKQGSILVSCFDNGMLAAGKAGLPEWQSGKTSPWCCELR</sequence>
<keyword evidence="10" id="KW-1185">Reference proteome</keyword>